<sequence>MSQDHPEATSNSESPCDADVYARSWFVPSPPDVDGISCDGGPCRAAVVWPCSGGHRVLIANISGSVTNQNEILLSLLVTLSRLQNGAGKCVELTARLVEWIATLCEPSVATRASAALAGAHWPAVACLRRSRVQLADSYVASTETAAICIYSSHADTRRNVPRPQLPDRPFDTIPLLYTLPGRCFPDTLRAVLAHVVNCGVDAAHSPRDLWWFAYDCTGHFGWIRDDECTHISPAVVDKGDLVTGFLKFFCEAHEVALRPAGLTRSHPAICDARYLLLTLGVRVRFADTAGATVLQIGAGSEILAEYEALVSSTSGSDFGRLYHSAAVRCVRRNEVGRVAARDAQPTGTLRACQSIGAVAAADELVLEHLRTAGTCALCRLHAAGLAEHRVTGGQDTAKEWRTVDAGSEFAAVGGWAAGAPEPPAGCAGPELQRTRSGNPATSPDNTTLFAAVQMYGRQRNALERAIRDRSYDIAAVAHAQPSFDFDVDDCVRRIIDAVRTAMSTVPVVVDPVPPAVVSADIARRRRSERERSCHPAPEGNSVAPEEPPLAGGQHRVASSPVPARPAGKEVRFDAAQVPVHVPTAFIRPRGVVVGGDPSTLCLVVGQPCHGAMRPPVGSRDAPPKIDVEERNQLFTKRLGDLRTHIKLRRKGTRPSECGQRFVLIALTEGVVCIPAHISPVPLIDGLNEFVAEHPTPAALLMIMTAFLFPDVRNWAVCDMRDRFDPDRLPVLTAGTDVYCDTEFCNAEPSLVVLTCLLPEHRLLLFVRSDTYSELHTYFRNARLLFWNSAGDLQALYSADGDQAARFDVLDVRLQEAAAQAAKIRMDKVLVPSLPMTKEEKKEEKKEEE</sequence>
<keyword evidence="3" id="KW-1185">Reference proteome</keyword>
<dbReference type="AlphaFoldDB" id="A0A812I3T7"/>
<comment type="caution">
    <text evidence="2">The sequence shown here is derived from an EMBL/GenBank/DDBJ whole genome shotgun (WGS) entry which is preliminary data.</text>
</comment>
<gene>
    <name evidence="2" type="ORF">SNAT2548_LOCUS2465</name>
</gene>
<evidence type="ECO:0000313" key="3">
    <source>
        <dbReference type="Proteomes" id="UP000604046"/>
    </source>
</evidence>
<dbReference type="Proteomes" id="UP000604046">
    <property type="component" value="Unassembled WGS sequence"/>
</dbReference>
<evidence type="ECO:0000256" key="1">
    <source>
        <dbReference type="SAM" id="MobiDB-lite"/>
    </source>
</evidence>
<name>A0A812I3T7_9DINO</name>
<accession>A0A812I3T7</accession>
<reference evidence="2" key="1">
    <citation type="submission" date="2021-02" db="EMBL/GenBank/DDBJ databases">
        <authorList>
            <person name="Dougan E. K."/>
            <person name="Rhodes N."/>
            <person name="Thang M."/>
            <person name="Chan C."/>
        </authorList>
    </citation>
    <scope>NUCLEOTIDE SEQUENCE</scope>
</reference>
<protein>
    <submittedName>
        <fullName evidence="2">Uncharacterized protein</fullName>
    </submittedName>
</protein>
<dbReference type="EMBL" id="CAJNDS010000147">
    <property type="protein sequence ID" value="CAE6970299.1"/>
    <property type="molecule type" value="Genomic_DNA"/>
</dbReference>
<organism evidence="2 3">
    <name type="scientific">Symbiodinium natans</name>
    <dbReference type="NCBI Taxonomy" id="878477"/>
    <lineage>
        <taxon>Eukaryota</taxon>
        <taxon>Sar</taxon>
        <taxon>Alveolata</taxon>
        <taxon>Dinophyceae</taxon>
        <taxon>Suessiales</taxon>
        <taxon>Symbiodiniaceae</taxon>
        <taxon>Symbiodinium</taxon>
    </lineage>
</organism>
<feature type="region of interest" description="Disordered" evidence="1">
    <location>
        <begin position="523"/>
        <end position="566"/>
    </location>
</feature>
<evidence type="ECO:0000313" key="2">
    <source>
        <dbReference type="EMBL" id="CAE6970299.1"/>
    </source>
</evidence>
<proteinExistence type="predicted"/>